<dbReference type="InterPro" id="IPR024775">
    <property type="entry name" value="DinB-like"/>
</dbReference>
<sequence>MNSDQEDYRKLLCSTSMGYTAYYVWSLQARRERKYNVSRLLAALSSMKRVRAEQAFRALGEVGKTRLNVAHALAGFEPDMIASGPVTGISTLPRELLERAAQALGEGRDLVAEEMGDLFVCGSCGELMEGAPATCDVCGTVREGFLSFRATESMGTLGPHTIVRQLEQTWGTLQALVADLSEEQLATPAVGAASIKEQVGHLTDMDVVFRERAWLILETDTPQLPNAHPPTLVQAARYRNHPMIDLMEAFYTSREQTIDLLRGLTVAAWRRTGHHTIFGTIPLTHQGNWIVDHEKGHLIEMAQIRHDLLDHRTLSLPHSLVFEILEGE</sequence>
<dbReference type="Gene3D" id="1.20.120.450">
    <property type="entry name" value="dinb family like domain"/>
    <property type="match status" value="1"/>
</dbReference>
<dbReference type="AlphaFoldDB" id="A0A2H3KMX0"/>
<dbReference type="Pfam" id="PF12867">
    <property type="entry name" value="DinB_2"/>
    <property type="match status" value="1"/>
</dbReference>
<organism evidence="2 3">
    <name type="scientific">Candidatus Chloroploca asiatica</name>
    <dbReference type="NCBI Taxonomy" id="1506545"/>
    <lineage>
        <taxon>Bacteria</taxon>
        <taxon>Bacillati</taxon>
        <taxon>Chloroflexota</taxon>
        <taxon>Chloroflexia</taxon>
        <taxon>Chloroflexales</taxon>
        <taxon>Chloroflexineae</taxon>
        <taxon>Oscillochloridaceae</taxon>
        <taxon>Candidatus Chloroploca</taxon>
    </lineage>
</organism>
<reference evidence="2 3" key="1">
    <citation type="submission" date="2016-05" db="EMBL/GenBank/DDBJ databases">
        <authorList>
            <person name="Lavstsen T."/>
            <person name="Jespersen J.S."/>
        </authorList>
    </citation>
    <scope>NUCLEOTIDE SEQUENCE [LARGE SCALE GENOMIC DNA]</scope>
    <source>
        <strain evidence="2 3">B7-9</strain>
    </source>
</reference>
<dbReference type="PANTHER" id="PTHR33746">
    <property type="entry name" value="RUBRERYTHRIN"/>
    <property type="match status" value="1"/>
</dbReference>
<dbReference type="Proteomes" id="UP000220922">
    <property type="component" value="Unassembled WGS sequence"/>
</dbReference>
<dbReference type="InterPro" id="IPR034660">
    <property type="entry name" value="DinB/YfiT-like"/>
</dbReference>
<evidence type="ECO:0000259" key="1">
    <source>
        <dbReference type="Pfam" id="PF12867"/>
    </source>
</evidence>
<evidence type="ECO:0000313" key="2">
    <source>
        <dbReference type="EMBL" id="PDV98714.1"/>
    </source>
</evidence>
<keyword evidence="3" id="KW-1185">Reference proteome</keyword>
<feature type="domain" description="DinB-like" evidence="1">
    <location>
        <begin position="165"/>
        <end position="300"/>
    </location>
</feature>
<gene>
    <name evidence="2" type="ORF">A9Q02_01880</name>
</gene>
<dbReference type="InterPro" id="IPR052753">
    <property type="entry name" value="Rbr2/Nigerythrin"/>
</dbReference>
<name>A0A2H3KMX0_9CHLR</name>
<proteinExistence type="predicted"/>
<dbReference type="EMBL" id="LYXE01000090">
    <property type="protein sequence ID" value="PDV98714.1"/>
    <property type="molecule type" value="Genomic_DNA"/>
</dbReference>
<dbReference type="SUPFAM" id="SSF109854">
    <property type="entry name" value="DinB/YfiT-like putative metalloenzymes"/>
    <property type="match status" value="1"/>
</dbReference>
<protein>
    <submittedName>
        <fullName evidence="2">Rubredoxin-type Fe(Cys)4 protein</fullName>
    </submittedName>
</protein>
<accession>A0A2H3KMX0</accession>
<dbReference type="PANTHER" id="PTHR33746:SF4">
    <property type="entry name" value="RUBRERYTHRIN"/>
    <property type="match status" value="1"/>
</dbReference>
<dbReference type="OrthoDB" id="9793216at2"/>
<dbReference type="RefSeq" id="WP_097653121.1">
    <property type="nucleotide sequence ID" value="NZ_LYXE01000090.1"/>
</dbReference>
<evidence type="ECO:0000313" key="3">
    <source>
        <dbReference type="Proteomes" id="UP000220922"/>
    </source>
</evidence>
<comment type="caution">
    <text evidence="2">The sequence shown here is derived from an EMBL/GenBank/DDBJ whole genome shotgun (WGS) entry which is preliminary data.</text>
</comment>